<dbReference type="Proteomes" id="UP000636800">
    <property type="component" value="Unassembled WGS sequence"/>
</dbReference>
<dbReference type="GO" id="GO:0005634">
    <property type="term" value="C:nucleus"/>
    <property type="evidence" value="ECO:0007669"/>
    <property type="project" value="TreeGrafter"/>
</dbReference>
<reference evidence="6 7" key="1">
    <citation type="journal article" date="2020" name="Nat. Food">
        <title>A phased Vanilla planifolia genome enables genetic improvement of flavour and production.</title>
        <authorList>
            <person name="Hasing T."/>
            <person name="Tang H."/>
            <person name="Brym M."/>
            <person name="Khazi F."/>
            <person name="Huang T."/>
            <person name="Chambers A.H."/>
        </authorList>
    </citation>
    <scope>NUCLEOTIDE SEQUENCE [LARGE SCALE GENOMIC DNA]</scope>
    <source>
        <tissue evidence="6">Leaf</tissue>
    </source>
</reference>
<evidence type="ECO:0000313" key="6">
    <source>
        <dbReference type="EMBL" id="KAG0448714.1"/>
    </source>
</evidence>
<name>A0A835P8Z3_VANPL</name>
<feature type="binding site" evidence="4">
    <location>
        <begin position="116"/>
        <end position="118"/>
    </location>
    <ligand>
        <name>FAD</name>
        <dbReference type="ChEBI" id="CHEBI:57692"/>
    </ligand>
</feature>
<sequence length="279" mass="32431">MWANEDNKAGEESVNLFLRSIILREYSRYLSFNHPYSHERPLLSPQVFPWVVDQNHFKAWRQGRTGYPLVDAGMRGCGLLGGCMIEYVWLCLVSLSKYCSYHGDGGMKYFWDTLLDADLESDALGWQYISGTLPDGRELDRIDNPQFEGYKFDPHGEYVRRWLPELSRLPTEWIHHPWDAPESVLQAAGVELGSNYPFPIVHLSAAKQRLQEALAENGRLKLHQEPPWKTGQKRALVILQIDLSLNFLKKRTWKRIMSLLGLMLFRQHPGGTWIRWYLA</sequence>
<dbReference type="InterPro" id="IPR002081">
    <property type="entry name" value="Cryptochrome/DNA_photolyase_1"/>
</dbReference>
<feature type="domain" description="Cryptochrome/DNA photolyase FAD-binding" evidence="5">
    <location>
        <begin position="17"/>
        <end position="214"/>
    </location>
</feature>
<accession>A0A835P8Z3</accession>
<dbReference type="InterPro" id="IPR036134">
    <property type="entry name" value="Crypto/Photolyase_FAD-like_sf"/>
</dbReference>
<evidence type="ECO:0000313" key="7">
    <source>
        <dbReference type="Proteomes" id="UP000636800"/>
    </source>
</evidence>
<dbReference type="GO" id="GO:0032922">
    <property type="term" value="P:circadian regulation of gene expression"/>
    <property type="evidence" value="ECO:0007669"/>
    <property type="project" value="TreeGrafter"/>
</dbReference>
<protein>
    <recommendedName>
        <fullName evidence="5">Cryptochrome/DNA photolyase FAD-binding domain-containing protein</fullName>
    </recommendedName>
</protein>
<dbReference type="GO" id="GO:0003677">
    <property type="term" value="F:DNA binding"/>
    <property type="evidence" value="ECO:0007669"/>
    <property type="project" value="TreeGrafter"/>
</dbReference>
<dbReference type="GO" id="GO:0003904">
    <property type="term" value="F:deoxyribodipyrimidine photo-lyase activity"/>
    <property type="evidence" value="ECO:0007669"/>
    <property type="project" value="TreeGrafter"/>
</dbReference>
<dbReference type="PANTHER" id="PTHR11455:SF50">
    <property type="entry name" value="CRYPTOCHROME-1"/>
    <property type="match status" value="1"/>
</dbReference>
<evidence type="ECO:0000256" key="1">
    <source>
        <dbReference type="ARBA" id="ARBA00005862"/>
    </source>
</evidence>
<evidence type="ECO:0000256" key="4">
    <source>
        <dbReference type="PIRSR" id="PIRSR602081-1"/>
    </source>
</evidence>
<proteinExistence type="inferred from homology"/>
<dbReference type="PANTHER" id="PTHR11455">
    <property type="entry name" value="CRYPTOCHROME"/>
    <property type="match status" value="1"/>
</dbReference>
<keyword evidence="7" id="KW-1185">Reference proteome</keyword>
<evidence type="ECO:0000259" key="5">
    <source>
        <dbReference type="Pfam" id="PF03441"/>
    </source>
</evidence>
<evidence type="ECO:0000256" key="2">
    <source>
        <dbReference type="ARBA" id="ARBA00022630"/>
    </source>
</evidence>
<dbReference type="AlphaFoldDB" id="A0A835P8Z3"/>
<comment type="cofactor">
    <cofactor evidence="4">
        <name>FAD</name>
        <dbReference type="ChEBI" id="CHEBI:57692"/>
    </cofactor>
    <text evidence="4">Binds 1 FAD per subunit.</text>
</comment>
<dbReference type="GO" id="GO:0071949">
    <property type="term" value="F:FAD binding"/>
    <property type="evidence" value="ECO:0007669"/>
    <property type="project" value="TreeGrafter"/>
</dbReference>
<keyword evidence="2 4" id="KW-0285">Flavoprotein</keyword>
<dbReference type="EMBL" id="JADCNL010000285">
    <property type="protein sequence ID" value="KAG0448714.1"/>
    <property type="molecule type" value="Genomic_DNA"/>
</dbReference>
<evidence type="ECO:0000256" key="3">
    <source>
        <dbReference type="ARBA" id="ARBA00022827"/>
    </source>
</evidence>
<dbReference type="GO" id="GO:0005737">
    <property type="term" value="C:cytoplasm"/>
    <property type="evidence" value="ECO:0007669"/>
    <property type="project" value="TreeGrafter"/>
</dbReference>
<dbReference type="GO" id="GO:0043153">
    <property type="term" value="P:entrainment of circadian clock by photoperiod"/>
    <property type="evidence" value="ECO:0007669"/>
    <property type="project" value="TreeGrafter"/>
</dbReference>
<dbReference type="InterPro" id="IPR005101">
    <property type="entry name" value="Cryptochr/Photolyase_FAD-bd"/>
</dbReference>
<comment type="caution">
    <text evidence="6">The sequence shown here is derived from an EMBL/GenBank/DDBJ whole genome shotgun (WGS) entry which is preliminary data.</text>
</comment>
<dbReference type="Pfam" id="PF03441">
    <property type="entry name" value="FAD_binding_7"/>
    <property type="match status" value="1"/>
</dbReference>
<gene>
    <name evidence="6" type="ORF">HPP92_027684</name>
</gene>
<dbReference type="Gene3D" id="1.10.579.10">
    <property type="entry name" value="DNA Cyclobutane Dipyrimidine Photolyase, subunit A, domain 3"/>
    <property type="match status" value="1"/>
</dbReference>
<comment type="similarity">
    <text evidence="1">Belongs to the DNA photolyase class-1 family.</text>
</comment>
<keyword evidence="3 4" id="KW-0274">FAD</keyword>
<organism evidence="6 7">
    <name type="scientific">Vanilla planifolia</name>
    <name type="common">Vanilla</name>
    <dbReference type="NCBI Taxonomy" id="51239"/>
    <lineage>
        <taxon>Eukaryota</taxon>
        <taxon>Viridiplantae</taxon>
        <taxon>Streptophyta</taxon>
        <taxon>Embryophyta</taxon>
        <taxon>Tracheophyta</taxon>
        <taxon>Spermatophyta</taxon>
        <taxon>Magnoliopsida</taxon>
        <taxon>Liliopsida</taxon>
        <taxon>Asparagales</taxon>
        <taxon>Orchidaceae</taxon>
        <taxon>Vanilloideae</taxon>
        <taxon>Vanilleae</taxon>
        <taxon>Vanilla</taxon>
    </lineage>
</organism>
<dbReference type="SUPFAM" id="SSF48173">
    <property type="entry name" value="Cryptochrome/photolyase FAD-binding domain"/>
    <property type="match status" value="1"/>
</dbReference>
<dbReference type="OrthoDB" id="1689146at2759"/>
<feature type="binding site" evidence="4">
    <location>
        <position position="17"/>
    </location>
    <ligand>
        <name>FAD</name>
        <dbReference type="ChEBI" id="CHEBI:57692"/>
    </ligand>
</feature>